<accession>A0A8S3Q9E7</accession>
<keyword evidence="1" id="KW-0472">Membrane</keyword>
<keyword evidence="1" id="KW-0812">Transmembrane</keyword>
<dbReference type="Proteomes" id="UP000683360">
    <property type="component" value="Unassembled WGS sequence"/>
</dbReference>
<comment type="caution">
    <text evidence="2">The sequence shown here is derived from an EMBL/GenBank/DDBJ whole genome shotgun (WGS) entry which is preliminary data.</text>
</comment>
<name>A0A8S3Q9E7_MYTED</name>
<gene>
    <name evidence="2" type="ORF">MEDL_7247</name>
</gene>
<keyword evidence="3" id="KW-1185">Reference proteome</keyword>
<evidence type="ECO:0000313" key="2">
    <source>
        <dbReference type="EMBL" id="CAG2192051.1"/>
    </source>
</evidence>
<reference evidence="2" key="1">
    <citation type="submission" date="2021-03" db="EMBL/GenBank/DDBJ databases">
        <authorList>
            <person name="Bekaert M."/>
        </authorList>
    </citation>
    <scope>NUCLEOTIDE SEQUENCE</scope>
</reference>
<keyword evidence="1" id="KW-1133">Transmembrane helix</keyword>
<sequence length="224" mass="25789">MILLKSRNQLTESEMKSKRVLDMQIGNLQSKISDIEQDSNKYQSNVNLVIHAIREEGKHLKEQIDMNVESLVRSVKQKETKNLETLRSIENEIKTALNKAKEQQKIYQDTQGMKDTTKLIQQLKQINSQICLIDEKPILAMPFVKYSGKKVPGSEIKNLFGDLTFGYVCFSYLFLYSYSRYIVDRSGMFGLVIFICIISHNKYNFVIAMLLDSNFGIPSQSNVL</sequence>
<dbReference type="EMBL" id="CAJPWZ010000376">
    <property type="protein sequence ID" value="CAG2192051.1"/>
    <property type="molecule type" value="Genomic_DNA"/>
</dbReference>
<feature type="transmembrane region" description="Helical" evidence="1">
    <location>
        <begin position="188"/>
        <end position="211"/>
    </location>
</feature>
<evidence type="ECO:0000256" key="1">
    <source>
        <dbReference type="SAM" id="Phobius"/>
    </source>
</evidence>
<organism evidence="2 3">
    <name type="scientific">Mytilus edulis</name>
    <name type="common">Blue mussel</name>
    <dbReference type="NCBI Taxonomy" id="6550"/>
    <lineage>
        <taxon>Eukaryota</taxon>
        <taxon>Metazoa</taxon>
        <taxon>Spiralia</taxon>
        <taxon>Lophotrochozoa</taxon>
        <taxon>Mollusca</taxon>
        <taxon>Bivalvia</taxon>
        <taxon>Autobranchia</taxon>
        <taxon>Pteriomorphia</taxon>
        <taxon>Mytilida</taxon>
        <taxon>Mytiloidea</taxon>
        <taxon>Mytilidae</taxon>
        <taxon>Mytilinae</taxon>
        <taxon>Mytilus</taxon>
    </lineage>
</organism>
<proteinExistence type="predicted"/>
<evidence type="ECO:0000313" key="3">
    <source>
        <dbReference type="Proteomes" id="UP000683360"/>
    </source>
</evidence>
<feature type="transmembrane region" description="Helical" evidence="1">
    <location>
        <begin position="159"/>
        <end position="176"/>
    </location>
</feature>
<dbReference type="AlphaFoldDB" id="A0A8S3Q9E7"/>
<protein>
    <submittedName>
        <fullName evidence="2">Uncharacterized protein</fullName>
    </submittedName>
</protein>